<dbReference type="GO" id="GO:0005664">
    <property type="term" value="C:nuclear origin of replication recognition complex"/>
    <property type="evidence" value="ECO:0007669"/>
    <property type="project" value="InterPro"/>
</dbReference>
<accession>A0A2R5G6Y8</accession>
<sequence length="805" mass="89093">MTESMTTTAAADGCLFMPQGFDADAQAIFDVDADRAAERLLGGEGAEDQDDDKDKDKDNSEDEAAITEAENNGRQKRSRRRRAESVSPESRARSKKKLKGSPREDALQDLNGEALRAAVQTGEDAGKAAATWFRQRVTNMNLEAYERCWARTEKAINEVIESTMREAFAGISDFLQDAAQADYMRMAALSTGLDVGDHQITCAKLCASLRENVSSRLALVGPDDCATVQTGIEAIVRKLAEGVEERTSGALDETLDSEATRLAPAGVSRTGLGKRVRNSTLVQRLEKSARHQQLRRGATAKRKRRLKTFLELESALEVQGAGQSPVTLVVLDDAENIDVAVLRSIIRILLTYHEDPMRRPFRFGVVLGLRSSSFQGVHGLLSRAETARMQIMRFKIEQGRALLDKITDDILMSSRVPLRLGPRVLDRLSQVFLQEEYSFRSFLRSLKVLTIVHFLKTRCAYLSCRREGETVSMLTPDDCEYLLSLPSMAQEAQKVKGKGEDQKFKLVMDLVANQETNRKDQPDAFKRLFEANRILQPNLYAGFHGSMRAAYIELLSDPKGTCRDLRTRMEKCSLDTLQNLFSSWGDADDVAEFTRLRKADQEVAEAAESSGRAGTAIASAAVGAISSSSKAASSPSVGGLRGDALRAAAMKKNKRMELLQAGMSSEDRVGQRSEARKLLLQRWEKTVERVVCNGLRPLDEIFSLQSAKALNKLLAPSHRDVVLSGLSDPRATHDTSVAFQILRGHGRRKQLSMLEWYEEFCAAQDASDEAIQRARFMQASTELRLLGVCKPSARNAANVVKLVFD</sequence>
<proteinExistence type="predicted"/>
<evidence type="ECO:0000313" key="3">
    <source>
        <dbReference type="EMBL" id="GBG26826.1"/>
    </source>
</evidence>
<evidence type="ECO:0000313" key="4">
    <source>
        <dbReference type="Proteomes" id="UP000241890"/>
    </source>
</evidence>
<dbReference type="GO" id="GO:0031261">
    <property type="term" value="C:DNA replication preinitiation complex"/>
    <property type="evidence" value="ECO:0007669"/>
    <property type="project" value="TreeGrafter"/>
</dbReference>
<feature type="region of interest" description="Disordered" evidence="1">
    <location>
        <begin position="39"/>
        <end position="106"/>
    </location>
</feature>
<feature type="domain" description="Origin recognition complex subunit 3 N-terminal" evidence="2">
    <location>
        <begin position="140"/>
        <end position="456"/>
    </location>
</feature>
<protein>
    <submittedName>
        <fullName evidence="3">Origin recognition complex subunit 3</fullName>
    </submittedName>
</protein>
<dbReference type="InParanoid" id="A0A2R5G6Y8"/>
<gene>
    <name evidence="3" type="ORF">FCC1311_030482</name>
</gene>
<dbReference type="GO" id="GO:0005656">
    <property type="term" value="C:nuclear pre-replicative complex"/>
    <property type="evidence" value="ECO:0007669"/>
    <property type="project" value="TreeGrafter"/>
</dbReference>
<comment type="caution">
    <text evidence="3">The sequence shown here is derived from an EMBL/GenBank/DDBJ whole genome shotgun (WGS) entry which is preliminary data.</text>
</comment>
<keyword evidence="4" id="KW-1185">Reference proteome</keyword>
<dbReference type="PANTHER" id="PTHR12748:SF0">
    <property type="entry name" value="ORIGIN RECOGNITION COMPLEX SUBUNIT 3"/>
    <property type="match status" value="1"/>
</dbReference>
<dbReference type="GO" id="GO:0006270">
    <property type="term" value="P:DNA replication initiation"/>
    <property type="evidence" value="ECO:0007669"/>
    <property type="project" value="TreeGrafter"/>
</dbReference>
<dbReference type="OrthoDB" id="10265211at2759"/>
<dbReference type="InterPro" id="IPR020795">
    <property type="entry name" value="ORC3"/>
</dbReference>
<dbReference type="InterPro" id="IPR045667">
    <property type="entry name" value="ORC3_N"/>
</dbReference>
<dbReference type="Pfam" id="PF07034">
    <property type="entry name" value="ORC3_N"/>
    <property type="match status" value="1"/>
</dbReference>
<dbReference type="EMBL" id="BEYU01000024">
    <property type="protein sequence ID" value="GBG26826.1"/>
    <property type="molecule type" value="Genomic_DNA"/>
</dbReference>
<dbReference type="PANTHER" id="PTHR12748">
    <property type="entry name" value="ORIGIN RECOGNITION COMPLEX SUBUNIT 3"/>
    <property type="match status" value="1"/>
</dbReference>
<dbReference type="Proteomes" id="UP000241890">
    <property type="component" value="Unassembled WGS sequence"/>
</dbReference>
<dbReference type="GO" id="GO:0003688">
    <property type="term" value="F:DNA replication origin binding"/>
    <property type="evidence" value="ECO:0007669"/>
    <property type="project" value="TreeGrafter"/>
</dbReference>
<reference evidence="3 4" key="1">
    <citation type="submission" date="2017-12" db="EMBL/GenBank/DDBJ databases">
        <title>Sequencing, de novo assembly and annotation of complete genome of a new Thraustochytrid species, strain FCC1311.</title>
        <authorList>
            <person name="Sedici K."/>
            <person name="Godart F."/>
            <person name="Aiese Cigliano R."/>
            <person name="Sanseverino W."/>
            <person name="Barakat M."/>
            <person name="Ortet P."/>
            <person name="Marechal E."/>
            <person name="Cagnac O."/>
            <person name="Amato A."/>
        </authorList>
    </citation>
    <scope>NUCLEOTIDE SEQUENCE [LARGE SCALE GENOMIC DNA]</scope>
</reference>
<evidence type="ECO:0000259" key="2">
    <source>
        <dbReference type="Pfam" id="PF07034"/>
    </source>
</evidence>
<organism evidence="3 4">
    <name type="scientific">Hondaea fermentalgiana</name>
    <dbReference type="NCBI Taxonomy" id="2315210"/>
    <lineage>
        <taxon>Eukaryota</taxon>
        <taxon>Sar</taxon>
        <taxon>Stramenopiles</taxon>
        <taxon>Bigyra</taxon>
        <taxon>Labyrinthulomycetes</taxon>
        <taxon>Thraustochytrida</taxon>
        <taxon>Thraustochytriidae</taxon>
        <taxon>Hondaea</taxon>
    </lineage>
</organism>
<name>A0A2R5G6Y8_9STRA</name>
<evidence type="ECO:0000256" key="1">
    <source>
        <dbReference type="SAM" id="MobiDB-lite"/>
    </source>
</evidence>
<dbReference type="AlphaFoldDB" id="A0A2R5G6Y8"/>